<reference evidence="1 2" key="1">
    <citation type="journal article" date="2016" name="C (Basel)">
        <title>Selective Growth of and Electricity Production by Marine Exoelectrogenic Bacteria in Self-Aggregated Hydrogel of Microbially Reduced Graphene Oxide.</title>
        <authorList>
            <person name="Yoshida N."/>
            <person name="Goto Y."/>
            <person name="Miyata Y."/>
        </authorList>
    </citation>
    <scope>NUCLEOTIDE SEQUENCE [LARGE SCALE GENOMIC DNA]</scope>
    <source>
        <strain evidence="1 2">NIT-T3</strain>
    </source>
</reference>
<evidence type="ECO:0000313" key="1">
    <source>
        <dbReference type="EMBL" id="BCR04149.1"/>
    </source>
</evidence>
<reference evidence="1 2" key="2">
    <citation type="journal article" date="2021" name="Int. J. Syst. Evol. Microbiol.">
        <title>Isolation and Polyphasic Characterization of Desulfuromonas versatilis sp. Nov., an Electrogenic Bacteria Capable of Versatile Metabolism Isolated from a Graphene Oxide-Reducing Enrichment Culture.</title>
        <authorList>
            <person name="Xie L."/>
            <person name="Yoshida N."/>
            <person name="Ishii S."/>
            <person name="Meng L."/>
        </authorList>
    </citation>
    <scope>NUCLEOTIDE SEQUENCE [LARGE SCALE GENOMIC DNA]</scope>
    <source>
        <strain evidence="1 2">NIT-T3</strain>
    </source>
</reference>
<evidence type="ECO:0000313" key="2">
    <source>
        <dbReference type="Proteomes" id="UP001319827"/>
    </source>
</evidence>
<organism evidence="1 2">
    <name type="scientific">Desulfuromonas versatilis</name>
    <dbReference type="NCBI Taxonomy" id="2802975"/>
    <lineage>
        <taxon>Bacteria</taxon>
        <taxon>Pseudomonadati</taxon>
        <taxon>Thermodesulfobacteriota</taxon>
        <taxon>Desulfuromonadia</taxon>
        <taxon>Desulfuromonadales</taxon>
        <taxon>Desulfuromonadaceae</taxon>
        <taxon>Desulfuromonas</taxon>
    </lineage>
</organism>
<name>A0ABM8HU30_9BACT</name>
<protein>
    <submittedName>
        <fullName evidence="1">Uncharacterized protein</fullName>
    </submittedName>
</protein>
<dbReference type="Proteomes" id="UP001319827">
    <property type="component" value="Chromosome"/>
</dbReference>
<sequence length="122" mass="14379">MTGKEILQELATQRRSDHQFIKWWRKENDFADYELIDNFIKDARPDQEFAGYSLLSIDQMWDLLTRMIPGQVKREVRTRGGDVVIWTREGTKGESQTHECPYIPESLMTIFDVTTRGNPIDR</sequence>
<dbReference type="RefSeq" id="WP_221251568.1">
    <property type="nucleotide sequence ID" value="NZ_AP024355.1"/>
</dbReference>
<proteinExistence type="predicted"/>
<accession>A0ABM8HU30</accession>
<keyword evidence="2" id="KW-1185">Reference proteome</keyword>
<gene>
    <name evidence="1" type="ORF">DESUT3_12180</name>
</gene>
<dbReference type="EMBL" id="AP024355">
    <property type="protein sequence ID" value="BCR04149.1"/>
    <property type="molecule type" value="Genomic_DNA"/>
</dbReference>